<organism evidence="3 4">
    <name type="scientific">Rhizoctonia solani</name>
    <dbReference type="NCBI Taxonomy" id="456999"/>
    <lineage>
        <taxon>Eukaryota</taxon>
        <taxon>Fungi</taxon>
        <taxon>Dikarya</taxon>
        <taxon>Basidiomycota</taxon>
        <taxon>Agaricomycotina</taxon>
        <taxon>Agaricomycetes</taxon>
        <taxon>Cantharellales</taxon>
        <taxon>Ceratobasidiaceae</taxon>
        <taxon>Rhizoctonia</taxon>
    </lineage>
</organism>
<feature type="transmembrane region" description="Helical" evidence="1">
    <location>
        <begin position="67"/>
        <end position="89"/>
    </location>
</feature>
<reference evidence="3" key="1">
    <citation type="submission" date="2021-01" db="EMBL/GenBank/DDBJ databases">
        <authorList>
            <person name="Kaushik A."/>
        </authorList>
    </citation>
    <scope>NUCLEOTIDE SEQUENCE</scope>
    <source>
        <strain evidence="3">AG1-1A</strain>
    </source>
</reference>
<dbReference type="Pfam" id="PF20151">
    <property type="entry name" value="DUF6533"/>
    <property type="match status" value="1"/>
</dbReference>
<feature type="domain" description="DUF6533" evidence="2">
    <location>
        <begin position="32"/>
        <end position="57"/>
    </location>
</feature>
<keyword evidence="1" id="KW-0812">Transmembrane</keyword>
<dbReference type="InterPro" id="IPR045340">
    <property type="entry name" value="DUF6533"/>
</dbReference>
<comment type="caution">
    <text evidence="3">The sequence shown here is derived from an EMBL/GenBank/DDBJ whole genome shotgun (WGS) entry which is preliminary data.</text>
</comment>
<gene>
    <name evidence="3" type="ORF">RDB_LOCUS113426</name>
</gene>
<keyword evidence="1" id="KW-0472">Membrane</keyword>
<dbReference type="AlphaFoldDB" id="A0A8H3C043"/>
<accession>A0A8H3C043</accession>
<dbReference type="EMBL" id="CAJMWR010003735">
    <property type="protein sequence ID" value="CAE6468812.1"/>
    <property type="molecule type" value="Genomic_DNA"/>
</dbReference>
<feature type="transmembrane region" description="Helical" evidence="1">
    <location>
        <begin position="96"/>
        <end position="115"/>
    </location>
</feature>
<sequence>MSNPSELSPERLVEIAAEIKVIYESLDVTKHLSVAATTILIYDIISTIDDEINLVYVWIIANRISLFYVWGSIVVMWIVTATLIVRVWIIYGKGRWFLVGILASFLVITVPSIIIHEVSLMTAHWIPNPGVLYLLLAMNAHAKGLPSTGCDHSVPIHV</sequence>
<protein>
    <recommendedName>
        <fullName evidence="2">DUF6533 domain-containing protein</fullName>
    </recommendedName>
</protein>
<keyword evidence="1" id="KW-1133">Transmembrane helix</keyword>
<evidence type="ECO:0000313" key="4">
    <source>
        <dbReference type="Proteomes" id="UP000663840"/>
    </source>
</evidence>
<proteinExistence type="predicted"/>
<evidence type="ECO:0000313" key="3">
    <source>
        <dbReference type="EMBL" id="CAE6468812.1"/>
    </source>
</evidence>
<evidence type="ECO:0000256" key="1">
    <source>
        <dbReference type="SAM" id="Phobius"/>
    </source>
</evidence>
<name>A0A8H3C043_9AGAM</name>
<evidence type="ECO:0000259" key="2">
    <source>
        <dbReference type="Pfam" id="PF20151"/>
    </source>
</evidence>
<dbReference type="Proteomes" id="UP000663840">
    <property type="component" value="Unassembled WGS sequence"/>
</dbReference>